<organism evidence="2 3">
    <name type="scientific">Oceanomicrobium pacificus</name>
    <dbReference type="NCBI Taxonomy" id="2692916"/>
    <lineage>
        <taxon>Bacteria</taxon>
        <taxon>Pseudomonadati</taxon>
        <taxon>Pseudomonadota</taxon>
        <taxon>Alphaproteobacteria</taxon>
        <taxon>Rhodobacterales</taxon>
        <taxon>Paracoccaceae</taxon>
        <taxon>Oceanomicrobium</taxon>
    </lineage>
</organism>
<evidence type="ECO:0000313" key="2">
    <source>
        <dbReference type="EMBL" id="MXU66212.1"/>
    </source>
</evidence>
<accession>A0A6B0TY49</accession>
<dbReference type="EMBL" id="WUWG01000005">
    <property type="protein sequence ID" value="MXU66212.1"/>
    <property type="molecule type" value="Genomic_DNA"/>
</dbReference>
<keyword evidence="3" id="KW-1185">Reference proteome</keyword>
<dbReference type="AlphaFoldDB" id="A0A6B0TY49"/>
<dbReference type="Gene3D" id="3.50.50.60">
    <property type="entry name" value="FAD/NAD(P)-binding domain"/>
    <property type="match status" value="1"/>
</dbReference>
<dbReference type="InterPro" id="IPR036188">
    <property type="entry name" value="FAD/NAD-bd_sf"/>
</dbReference>
<feature type="domain" description="Amine oxidase" evidence="1">
    <location>
        <begin position="20"/>
        <end position="284"/>
    </location>
</feature>
<gene>
    <name evidence="2" type="ORF">GSH16_12230</name>
</gene>
<proteinExistence type="predicted"/>
<dbReference type="Proteomes" id="UP000436016">
    <property type="component" value="Unassembled WGS sequence"/>
</dbReference>
<dbReference type="Pfam" id="PF01593">
    <property type="entry name" value="Amino_oxidase"/>
    <property type="match status" value="1"/>
</dbReference>
<reference evidence="2 3" key="1">
    <citation type="submission" date="2019-12" db="EMBL/GenBank/DDBJ databases">
        <title>Strain KN286 was isolated from seawater, which was collected from Caroline Seamount in the tropical western Pacific.</title>
        <authorList>
            <person name="Wang Q."/>
        </authorList>
    </citation>
    <scope>NUCLEOTIDE SEQUENCE [LARGE SCALE GENOMIC DNA]</scope>
    <source>
        <strain evidence="2 3">KN286</strain>
    </source>
</reference>
<dbReference type="InterPro" id="IPR002937">
    <property type="entry name" value="Amino_oxidase"/>
</dbReference>
<dbReference type="InterPro" id="IPR050464">
    <property type="entry name" value="Zeta_carotene_desat/Oxidored"/>
</dbReference>
<evidence type="ECO:0000259" key="1">
    <source>
        <dbReference type="Pfam" id="PF01593"/>
    </source>
</evidence>
<dbReference type="SUPFAM" id="SSF51905">
    <property type="entry name" value="FAD/NAD(P)-binding domain"/>
    <property type="match status" value="1"/>
</dbReference>
<dbReference type="Gene3D" id="3.30.70.1990">
    <property type="match status" value="1"/>
</dbReference>
<comment type="caution">
    <text evidence="2">The sequence shown here is derived from an EMBL/GenBank/DDBJ whole genome shotgun (WGS) entry which is preliminary data.</text>
</comment>
<protein>
    <submittedName>
        <fullName evidence="2">FAD-dependent oxidoreductase</fullName>
    </submittedName>
</protein>
<dbReference type="Gene3D" id="1.10.405.20">
    <property type="match status" value="1"/>
</dbReference>
<name>A0A6B0TY49_9RHOB</name>
<dbReference type="RefSeq" id="WP_160855494.1">
    <property type="nucleotide sequence ID" value="NZ_WUWG01000005.1"/>
</dbReference>
<sequence length="428" mass="48030">MAFDRPQGQKRHIAIIGAGVSGLGAAYHLSRSHRVTLIESAPRLGGHARTVMAGRNGDQPVDTGFIVFNYVNYPELTAMFAELDVPVKKSDMSFSASIDGGRVEYGTTAWNAVFAQRTNLGRAGFWRMLRDILHFNKHALATAQRPDMTVGDLLDTLGLGDWFRRYYFLPITGAIWSTSPDQMLKFPARPLVQFFDNHNLLGVYGQHEWWTVDGGSIEYVRRIARAIEAQGAEIRTGAPVAGVRRDEAGVEVRTQGGVWERFDDVVFACHSDDALAMLEAPTPEERTLLGAMRYQDNKAYLHADARVMPRRRACWASWVYKAPATHSDKPIGISYWMNKLQSIREDDPLFVSLNPAEEIDSSMIYDEATFRHPVFDSAAMAAQQEMPNLQGLNRTWYCGAYLRNGFHEDGYASAVEVARQMDAQKVWS</sequence>
<dbReference type="PANTHER" id="PTHR42923">
    <property type="entry name" value="PROTOPORPHYRINOGEN OXIDASE"/>
    <property type="match status" value="1"/>
</dbReference>
<dbReference type="PANTHER" id="PTHR42923:SF17">
    <property type="entry name" value="AMINE OXIDASE DOMAIN-CONTAINING PROTEIN"/>
    <property type="match status" value="1"/>
</dbReference>
<evidence type="ECO:0000313" key="3">
    <source>
        <dbReference type="Proteomes" id="UP000436016"/>
    </source>
</evidence>
<dbReference type="GO" id="GO:0016491">
    <property type="term" value="F:oxidoreductase activity"/>
    <property type="evidence" value="ECO:0007669"/>
    <property type="project" value="InterPro"/>
</dbReference>